<keyword evidence="4 6" id="KW-0479">Metal-binding</keyword>
<dbReference type="EMBL" id="LFZO01000015">
    <property type="protein sequence ID" value="KXT17721.1"/>
    <property type="molecule type" value="Genomic_DNA"/>
</dbReference>
<dbReference type="InterPro" id="IPR001128">
    <property type="entry name" value="Cyt_P450"/>
</dbReference>
<dbReference type="OrthoDB" id="1470350at2759"/>
<gene>
    <name evidence="9" type="ORF">AC579_3603</name>
</gene>
<proteinExistence type="inferred from homology"/>
<dbReference type="AlphaFoldDB" id="A0A139ISJ8"/>
<dbReference type="InterPro" id="IPR017972">
    <property type="entry name" value="Cyt_P450_CS"/>
</dbReference>
<sequence>MKVVMSTIDVSSLTWPRPDNPWTLSLYFAGLYLAYCVINAIYSAYVGPLSKFPGPKSRALSKLPYIWTILKGTEGTELPELHEKYGPVVRIAPDHLSFNGGALAWKDIYGFKKNAYKDPFFYGKPFNGIASLITADDENHSRQRKLVSHAFADKTLRELEPMLKKWVGVMKEKMTEKAIAGEKSDMLKFYNCTTFDIMGDLSFNEGLDMLENGEYSSWVKAIFLGIKDAVRLRTIRLLNSYVNWFVVKFIMQNETIRKKVAEHWNYSKERVDRRLAKKPEQPDLWSKILEKSDGPGGLTVGEHHSLASLFMVAGTETTATALSGVTYYLLKNPDTLKKLTTEIREAHASFDELTLESIAQLKYLHAVLQEGLRVYPPVPCTLPRLVPKGGASLDGEHVPEGTIVGVHQLSTYRSSTHWTKPYEFHPERWLGDPEFAGDHLDSLEPFSTGPRNCIGKNLAWHEMRLILATTLWCFDLELCEESKDWADQKIFTLWEKVPLICRLTPAQS</sequence>
<comment type="similarity">
    <text evidence="2 7">Belongs to the cytochrome P450 family.</text>
</comment>
<dbReference type="GO" id="GO:0004497">
    <property type="term" value="F:monooxygenase activity"/>
    <property type="evidence" value="ECO:0007669"/>
    <property type="project" value="UniProtKB-KW"/>
</dbReference>
<keyword evidence="3 6" id="KW-0349">Heme</keyword>
<keyword evidence="8" id="KW-0812">Transmembrane</keyword>
<evidence type="ECO:0000256" key="1">
    <source>
        <dbReference type="ARBA" id="ARBA00001971"/>
    </source>
</evidence>
<keyword evidence="8" id="KW-1133">Transmembrane helix</keyword>
<evidence type="ECO:0000256" key="6">
    <source>
        <dbReference type="PIRSR" id="PIRSR602401-1"/>
    </source>
</evidence>
<feature type="binding site" description="axial binding residue" evidence="6">
    <location>
        <position position="453"/>
    </location>
    <ligand>
        <name>heme</name>
        <dbReference type="ChEBI" id="CHEBI:30413"/>
    </ligand>
    <ligandPart>
        <name>Fe</name>
        <dbReference type="ChEBI" id="CHEBI:18248"/>
    </ligandPart>
</feature>
<dbReference type="PRINTS" id="PR00385">
    <property type="entry name" value="P450"/>
</dbReference>
<dbReference type="Proteomes" id="UP000073492">
    <property type="component" value="Unassembled WGS sequence"/>
</dbReference>
<dbReference type="SUPFAM" id="SSF48264">
    <property type="entry name" value="Cytochrome P450"/>
    <property type="match status" value="1"/>
</dbReference>
<dbReference type="STRING" id="113226.A0A139ISJ8"/>
<keyword evidence="10" id="KW-1185">Reference proteome</keyword>
<dbReference type="PROSITE" id="PS00086">
    <property type="entry name" value="CYTOCHROME_P450"/>
    <property type="match status" value="1"/>
</dbReference>
<keyword evidence="7" id="KW-0560">Oxidoreductase</keyword>
<evidence type="ECO:0000256" key="4">
    <source>
        <dbReference type="ARBA" id="ARBA00022723"/>
    </source>
</evidence>
<keyword evidence="8" id="KW-0472">Membrane</keyword>
<dbReference type="PRINTS" id="PR00463">
    <property type="entry name" value="EP450I"/>
</dbReference>
<dbReference type="Gene3D" id="1.10.630.10">
    <property type="entry name" value="Cytochrome P450"/>
    <property type="match status" value="1"/>
</dbReference>
<feature type="transmembrane region" description="Helical" evidence="8">
    <location>
        <begin position="24"/>
        <end position="46"/>
    </location>
</feature>
<comment type="cofactor">
    <cofactor evidence="1 6">
        <name>heme</name>
        <dbReference type="ChEBI" id="CHEBI:30413"/>
    </cofactor>
</comment>
<evidence type="ECO:0000256" key="5">
    <source>
        <dbReference type="ARBA" id="ARBA00023004"/>
    </source>
</evidence>
<organism evidence="9 10">
    <name type="scientific">Pseudocercospora musae</name>
    <dbReference type="NCBI Taxonomy" id="113226"/>
    <lineage>
        <taxon>Eukaryota</taxon>
        <taxon>Fungi</taxon>
        <taxon>Dikarya</taxon>
        <taxon>Ascomycota</taxon>
        <taxon>Pezizomycotina</taxon>
        <taxon>Dothideomycetes</taxon>
        <taxon>Dothideomycetidae</taxon>
        <taxon>Mycosphaerellales</taxon>
        <taxon>Mycosphaerellaceae</taxon>
        <taxon>Pseudocercospora</taxon>
    </lineage>
</organism>
<evidence type="ECO:0000256" key="3">
    <source>
        <dbReference type="ARBA" id="ARBA00022617"/>
    </source>
</evidence>
<evidence type="ECO:0000313" key="10">
    <source>
        <dbReference type="Proteomes" id="UP000073492"/>
    </source>
</evidence>
<dbReference type="Pfam" id="PF00067">
    <property type="entry name" value="p450"/>
    <property type="match status" value="1"/>
</dbReference>
<keyword evidence="5 6" id="KW-0408">Iron</keyword>
<dbReference type="GO" id="GO:0016705">
    <property type="term" value="F:oxidoreductase activity, acting on paired donors, with incorporation or reduction of molecular oxygen"/>
    <property type="evidence" value="ECO:0007669"/>
    <property type="project" value="InterPro"/>
</dbReference>
<reference evidence="9 10" key="1">
    <citation type="submission" date="2015-07" db="EMBL/GenBank/DDBJ databases">
        <title>Comparative genomics of the Sigatoka disease complex on banana suggests a link between parallel evolutionary changes in Pseudocercospora fijiensis and Pseudocercospora eumusae and increased virulence on the banana host.</title>
        <authorList>
            <person name="Chang T.-C."/>
            <person name="Salvucci A."/>
            <person name="Crous P.W."/>
            <person name="Stergiopoulos I."/>
        </authorList>
    </citation>
    <scope>NUCLEOTIDE SEQUENCE [LARGE SCALE GENOMIC DNA]</scope>
    <source>
        <strain evidence="9 10">CBS 116634</strain>
    </source>
</reference>
<accession>A0A139ISJ8</accession>
<keyword evidence="7" id="KW-0503">Monooxygenase</keyword>
<dbReference type="InterPro" id="IPR002401">
    <property type="entry name" value="Cyt_P450_E_grp-I"/>
</dbReference>
<dbReference type="PANTHER" id="PTHR24305">
    <property type="entry name" value="CYTOCHROME P450"/>
    <property type="match status" value="1"/>
</dbReference>
<name>A0A139ISJ8_9PEZI</name>
<evidence type="ECO:0008006" key="11">
    <source>
        <dbReference type="Google" id="ProtNLM"/>
    </source>
</evidence>
<evidence type="ECO:0000256" key="2">
    <source>
        <dbReference type="ARBA" id="ARBA00010617"/>
    </source>
</evidence>
<evidence type="ECO:0000313" key="9">
    <source>
        <dbReference type="EMBL" id="KXT17721.1"/>
    </source>
</evidence>
<dbReference type="CDD" id="cd11058">
    <property type="entry name" value="CYP60B-like"/>
    <property type="match status" value="1"/>
</dbReference>
<dbReference type="PANTHER" id="PTHR24305:SF210">
    <property type="entry name" value="CYTOCHROME P450 MONOOXYGENASE ASQL-RELATED"/>
    <property type="match status" value="1"/>
</dbReference>
<protein>
    <recommendedName>
        <fullName evidence="11">Cytochrome P450 monooxygenase</fullName>
    </recommendedName>
</protein>
<evidence type="ECO:0000256" key="8">
    <source>
        <dbReference type="SAM" id="Phobius"/>
    </source>
</evidence>
<evidence type="ECO:0000256" key="7">
    <source>
        <dbReference type="RuleBase" id="RU000461"/>
    </source>
</evidence>
<dbReference type="GO" id="GO:0020037">
    <property type="term" value="F:heme binding"/>
    <property type="evidence" value="ECO:0007669"/>
    <property type="project" value="InterPro"/>
</dbReference>
<dbReference type="InterPro" id="IPR036396">
    <property type="entry name" value="Cyt_P450_sf"/>
</dbReference>
<comment type="caution">
    <text evidence="9">The sequence shown here is derived from an EMBL/GenBank/DDBJ whole genome shotgun (WGS) entry which is preliminary data.</text>
</comment>
<dbReference type="InterPro" id="IPR050121">
    <property type="entry name" value="Cytochrome_P450_monoxygenase"/>
</dbReference>
<dbReference type="GO" id="GO:0005506">
    <property type="term" value="F:iron ion binding"/>
    <property type="evidence" value="ECO:0007669"/>
    <property type="project" value="InterPro"/>
</dbReference>